<keyword evidence="6 8" id="KW-0675">Receptor</keyword>
<dbReference type="CTD" id="6759068"/>
<dbReference type="CDD" id="cd00637">
    <property type="entry name" value="7tm_classA_rhodopsin-like"/>
    <property type="match status" value="1"/>
</dbReference>
<dbReference type="HOGENOM" id="CLU_734322_0_0_1"/>
<feature type="transmembrane region" description="Helical" evidence="9">
    <location>
        <begin position="304"/>
        <end position="325"/>
    </location>
</feature>
<feature type="transmembrane region" description="Helical" evidence="9">
    <location>
        <begin position="38"/>
        <end position="62"/>
    </location>
</feature>
<dbReference type="KEGG" id="tad:TRIADDRAFT_61883"/>
<comment type="similarity">
    <text evidence="8">Belongs to the G-protein coupled receptor 1 family.</text>
</comment>
<evidence type="ECO:0000256" key="3">
    <source>
        <dbReference type="ARBA" id="ARBA00022989"/>
    </source>
</evidence>
<sequence>MAKNLSGTLSRTLMAFNMSLNQSIVKTVAKQEFRKLQITLPIIALLASLGILVNAMICYGILKKKTLQTPTFYLLINLGVSHSFILFTSAAITVTNCFLALHLMGTPTLAASCKFSYYVNGIACISSMVTLIAISIERYHMITPGLSQRTSMLNTSRKLKTIITLTWVVGILIALPILTLADILAEYPYMCNIRYISFNFNIAYFTSLFIAALLIPIITVNVIYIKIMNFLRQNETPTDGQLRNYKILKKNYLHHLKTVKLLILVTVTFILTCTPFFMANLIIAYNAQNSVYFFLRLGRKTDSISFLGNAFLILSCIQSPLIFLYSSQSIRSALPFQCCRKFRRSVMDTNSENRSDQRLPKILTVSSFNNFVVSAGS</sequence>
<dbReference type="RefSeq" id="XP_002117836.1">
    <property type="nucleotide sequence ID" value="XM_002117800.1"/>
</dbReference>
<accession>B3SC51</accession>
<evidence type="ECO:0000259" key="10">
    <source>
        <dbReference type="PROSITE" id="PS50262"/>
    </source>
</evidence>
<dbReference type="InterPro" id="IPR000276">
    <property type="entry name" value="GPCR_Rhodpsn"/>
</dbReference>
<keyword evidence="3 9" id="KW-1133">Transmembrane helix</keyword>
<dbReference type="GO" id="GO:0016020">
    <property type="term" value="C:membrane"/>
    <property type="evidence" value="ECO:0007669"/>
    <property type="project" value="UniProtKB-SubCell"/>
</dbReference>
<dbReference type="SUPFAM" id="SSF81321">
    <property type="entry name" value="Family A G protein-coupled receptor-like"/>
    <property type="match status" value="1"/>
</dbReference>
<dbReference type="eggNOG" id="KOG3656">
    <property type="taxonomic scope" value="Eukaryota"/>
</dbReference>
<evidence type="ECO:0000256" key="7">
    <source>
        <dbReference type="ARBA" id="ARBA00023224"/>
    </source>
</evidence>
<dbReference type="GO" id="GO:0004930">
    <property type="term" value="F:G protein-coupled receptor activity"/>
    <property type="evidence" value="ECO:0007669"/>
    <property type="project" value="UniProtKB-KW"/>
</dbReference>
<dbReference type="Proteomes" id="UP000009022">
    <property type="component" value="Unassembled WGS sequence"/>
</dbReference>
<keyword evidence="4 8" id="KW-0297">G-protein coupled receptor</keyword>
<organism evidence="11 12">
    <name type="scientific">Trichoplax adhaerens</name>
    <name type="common">Trichoplax reptans</name>
    <dbReference type="NCBI Taxonomy" id="10228"/>
    <lineage>
        <taxon>Eukaryota</taxon>
        <taxon>Metazoa</taxon>
        <taxon>Placozoa</taxon>
        <taxon>Uniplacotomia</taxon>
        <taxon>Trichoplacea</taxon>
        <taxon>Trichoplacidae</taxon>
        <taxon>Trichoplax</taxon>
    </lineage>
</organism>
<dbReference type="AlphaFoldDB" id="B3SC51"/>
<evidence type="ECO:0000313" key="11">
    <source>
        <dbReference type="EMBL" id="EDV19679.1"/>
    </source>
</evidence>
<dbReference type="PRINTS" id="PR00237">
    <property type="entry name" value="GPCRRHODOPSN"/>
</dbReference>
<evidence type="ECO:0000313" key="12">
    <source>
        <dbReference type="Proteomes" id="UP000009022"/>
    </source>
</evidence>
<reference evidence="11 12" key="1">
    <citation type="journal article" date="2008" name="Nature">
        <title>The Trichoplax genome and the nature of placozoans.</title>
        <authorList>
            <person name="Srivastava M."/>
            <person name="Begovic E."/>
            <person name="Chapman J."/>
            <person name="Putnam N.H."/>
            <person name="Hellsten U."/>
            <person name="Kawashima T."/>
            <person name="Kuo A."/>
            <person name="Mitros T."/>
            <person name="Salamov A."/>
            <person name="Carpenter M.L."/>
            <person name="Signorovitch A.Y."/>
            <person name="Moreno M.A."/>
            <person name="Kamm K."/>
            <person name="Grimwood J."/>
            <person name="Schmutz J."/>
            <person name="Shapiro H."/>
            <person name="Grigoriev I.V."/>
            <person name="Buss L.W."/>
            <person name="Schierwater B."/>
            <person name="Dellaporta S.L."/>
            <person name="Rokhsar D.S."/>
        </authorList>
    </citation>
    <scope>NUCLEOTIDE SEQUENCE [LARGE SCALE GENOMIC DNA]</scope>
    <source>
        <strain evidence="11 12">Grell-BS-1999</strain>
    </source>
</reference>
<comment type="subcellular location">
    <subcellularLocation>
        <location evidence="1">Membrane</location>
        <topology evidence="1">Multi-pass membrane protein</topology>
    </subcellularLocation>
</comment>
<dbReference type="GO" id="GO:0007186">
    <property type="term" value="P:G protein-coupled receptor signaling pathway"/>
    <property type="evidence" value="ECO:0000318"/>
    <property type="project" value="GO_Central"/>
</dbReference>
<dbReference type="PANTHER" id="PTHR45695">
    <property type="entry name" value="LEUCOKININ RECEPTOR-RELATED"/>
    <property type="match status" value="1"/>
</dbReference>
<evidence type="ECO:0000256" key="6">
    <source>
        <dbReference type="ARBA" id="ARBA00023170"/>
    </source>
</evidence>
<dbReference type="InterPro" id="IPR017452">
    <property type="entry name" value="GPCR_Rhodpsn_7TM"/>
</dbReference>
<keyword evidence="2 8" id="KW-0812">Transmembrane</keyword>
<dbReference type="STRING" id="10228.B3SC51"/>
<gene>
    <name evidence="11" type="ORF">TRIADDRAFT_61883</name>
</gene>
<feature type="transmembrane region" description="Helical" evidence="9">
    <location>
        <begin position="261"/>
        <end position="284"/>
    </location>
</feature>
<evidence type="ECO:0000256" key="4">
    <source>
        <dbReference type="ARBA" id="ARBA00023040"/>
    </source>
</evidence>
<dbReference type="PANTHER" id="PTHR45695:SF9">
    <property type="entry name" value="LEUCOKININ RECEPTOR"/>
    <property type="match status" value="1"/>
</dbReference>
<evidence type="ECO:0000256" key="1">
    <source>
        <dbReference type="ARBA" id="ARBA00004141"/>
    </source>
</evidence>
<dbReference type="GeneID" id="6759068"/>
<keyword evidence="7 8" id="KW-0807">Transducer</keyword>
<name>B3SC51_TRIAD</name>
<feature type="transmembrane region" description="Helical" evidence="9">
    <location>
        <begin position="161"/>
        <end position="181"/>
    </location>
</feature>
<dbReference type="PROSITE" id="PS00237">
    <property type="entry name" value="G_PROTEIN_RECEP_F1_1"/>
    <property type="match status" value="1"/>
</dbReference>
<dbReference type="PROSITE" id="PS50262">
    <property type="entry name" value="G_PROTEIN_RECEP_F1_2"/>
    <property type="match status" value="1"/>
</dbReference>
<feature type="transmembrane region" description="Helical" evidence="9">
    <location>
        <begin position="115"/>
        <end position="140"/>
    </location>
</feature>
<dbReference type="InParanoid" id="B3SC51"/>
<dbReference type="EMBL" id="DS985268">
    <property type="protein sequence ID" value="EDV19679.1"/>
    <property type="molecule type" value="Genomic_DNA"/>
</dbReference>
<evidence type="ECO:0000256" key="5">
    <source>
        <dbReference type="ARBA" id="ARBA00023136"/>
    </source>
</evidence>
<dbReference type="Gene3D" id="1.20.1070.10">
    <property type="entry name" value="Rhodopsin 7-helix transmembrane proteins"/>
    <property type="match status" value="1"/>
</dbReference>
<feature type="transmembrane region" description="Helical" evidence="9">
    <location>
        <begin position="201"/>
        <end position="224"/>
    </location>
</feature>
<proteinExistence type="inferred from homology"/>
<evidence type="ECO:0000256" key="8">
    <source>
        <dbReference type="RuleBase" id="RU000688"/>
    </source>
</evidence>
<keyword evidence="12" id="KW-1185">Reference proteome</keyword>
<evidence type="ECO:0000256" key="2">
    <source>
        <dbReference type="ARBA" id="ARBA00022692"/>
    </source>
</evidence>
<protein>
    <recommendedName>
        <fullName evidence="10">G-protein coupled receptors family 1 profile domain-containing protein</fullName>
    </recommendedName>
</protein>
<feature type="domain" description="G-protein coupled receptors family 1 profile" evidence="10">
    <location>
        <begin position="53"/>
        <end position="323"/>
    </location>
</feature>
<keyword evidence="5 9" id="KW-0472">Membrane</keyword>
<dbReference type="PhylomeDB" id="B3SC51"/>
<dbReference type="Pfam" id="PF00001">
    <property type="entry name" value="7tm_1"/>
    <property type="match status" value="1"/>
</dbReference>
<feature type="transmembrane region" description="Helical" evidence="9">
    <location>
        <begin position="74"/>
        <end position="103"/>
    </location>
</feature>
<evidence type="ECO:0000256" key="9">
    <source>
        <dbReference type="SAM" id="Phobius"/>
    </source>
</evidence>